<keyword evidence="2" id="KW-1185">Reference proteome</keyword>
<dbReference type="Proteomes" id="UP001157502">
    <property type="component" value="Chromosome 36"/>
</dbReference>
<evidence type="ECO:0000313" key="1">
    <source>
        <dbReference type="EMBL" id="KAJ7985545.1"/>
    </source>
</evidence>
<comment type="caution">
    <text evidence="1">The sequence shown here is derived from an EMBL/GenBank/DDBJ whole genome shotgun (WGS) entry which is preliminary data.</text>
</comment>
<proteinExistence type="predicted"/>
<protein>
    <submittedName>
        <fullName evidence="1">Uncharacterized protein</fullName>
    </submittedName>
</protein>
<accession>A0ACC2F2T2</accession>
<sequence>MSPHHIGCGGSNSDTLSDIDGISGDGDKMSRQRRCRFIRAHSLKDILCPVSAVTSNDAQTQAEVEQAEVEQAEEEQAEVEQAEEEQAEEEQVVFDKAVATLLDVIKRSHGLEDPRGPVCVIDSITAGTPADSFRSESTPYVRGG</sequence>
<dbReference type="EMBL" id="CM055763">
    <property type="protein sequence ID" value="KAJ7985545.1"/>
    <property type="molecule type" value="Genomic_DNA"/>
</dbReference>
<evidence type="ECO:0000313" key="2">
    <source>
        <dbReference type="Proteomes" id="UP001157502"/>
    </source>
</evidence>
<gene>
    <name evidence="1" type="ORF">DPEC_G00353200</name>
</gene>
<organism evidence="1 2">
    <name type="scientific">Dallia pectoralis</name>
    <name type="common">Alaska blackfish</name>
    <dbReference type="NCBI Taxonomy" id="75939"/>
    <lineage>
        <taxon>Eukaryota</taxon>
        <taxon>Metazoa</taxon>
        <taxon>Chordata</taxon>
        <taxon>Craniata</taxon>
        <taxon>Vertebrata</taxon>
        <taxon>Euteleostomi</taxon>
        <taxon>Actinopterygii</taxon>
        <taxon>Neopterygii</taxon>
        <taxon>Teleostei</taxon>
        <taxon>Protacanthopterygii</taxon>
        <taxon>Esociformes</taxon>
        <taxon>Umbridae</taxon>
        <taxon>Dallia</taxon>
    </lineage>
</organism>
<name>A0ACC2F2T2_DALPE</name>
<reference evidence="1" key="1">
    <citation type="submission" date="2021-05" db="EMBL/GenBank/DDBJ databases">
        <authorList>
            <person name="Pan Q."/>
            <person name="Jouanno E."/>
            <person name="Zahm M."/>
            <person name="Klopp C."/>
            <person name="Cabau C."/>
            <person name="Louis A."/>
            <person name="Berthelot C."/>
            <person name="Parey E."/>
            <person name="Roest Crollius H."/>
            <person name="Montfort J."/>
            <person name="Robinson-Rechavi M."/>
            <person name="Bouchez O."/>
            <person name="Lampietro C."/>
            <person name="Lopez Roques C."/>
            <person name="Donnadieu C."/>
            <person name="Postlethwait J."/>
            <person name="Bobe J."/>
            <person name="Dillon D."/>
            <person name="Chandos A."/>
            <person name="von Hippel F."/>
            <person name="Guiguen Y."/>
        </authorList>
    </citation>
    <scope>NUCLEOTIDE SEQUENCE</scope>
    <source>
        <strain evidence="1">YG-Jan2019</strain>
    </source>
</reference>